<reference evidence="2" key="3">
    <citation type="submission" date="2015-04" db="UniProtKB">
        <authorList>
            <consortium name="EnsemblPlants"/>
        </authorList>
    </citation>
    <scope>IDENTIFICATION</scope>
</reference>
<dbReference type="HOGENOM" id="CLU_2834836_0_0_1"/>
<feature type="region of interest" description="Disordered" evidence="1">
    <location>
        <begin position="1"/>
        <end position="55"/>
    </location>
</feature>
<sequence length="66" mass="6908">MGGDSHAAPPLQDGAQERLEAQPAAPPVASGEGAKGGAEENPSWQPFATKNPAFEDLHYKVRHLSS</sequence>
<accession>A0A0D9XEQ1</accession>
<keyword evidence="3" id="KW-1185">Reference proteome</keyword>
<reference evidence="2 3" key="1">
    <citation type="submission" date="2012-08" db="EMBL/GenBank/DDBJ databases">
        <title>Oryza genome evolution.</title>
        <authorList>
            <person name="Wing R.A."/>
        </authorList>
    </citation>
    <scope>NUCLEOTIDE SEQUENCE</scope>
</reference>
<dbReference type="Proteomes" id="UP000032180">
    <property type="component" value="Chromosome 9"/>
</dbReference>
<dbReference type="Gramene" id="LPERR09G09850.1">
    <property type="protein sequence ID" value="LPERR09G09850.1"/>
    <property type="gene ID" value="LPERR09G09850"/>
</dbReference>
<dbReference type="EnsemblPlants" id="LPERR09G09850.1">
    <property type="protein sequence ID" value="LPERR09G09850.1"/>
    <property type="gene ID" value="LPERR09G09850"/>
</dbReference>
<organism evidence="2 3">
    <name type="scientific">Leersia perrieri</name>
    <dbReference type="NCBI Taxonomy" id="77586"/>
    <lineage>
        <taxon>Eukaryota</taxon>
        <taxon>Viridiplantae</taxon>
        <taxon>Streptophyta</taxon>
        <taxon>Embryophyta</taxon>
        <taxon>Tracheophyta</taxon>
        <taxon>Spermatophyta</taxon>
        <taxon>Magnoliopsida</taxon>
        <taxon>Liliopsida</taxon>
        <taxon>Poales</taxon>
        <taxon>Poaceae</taxon>
        <taxon>BOP clade</taxon>
        <taxon>Oryzoideae</taxon>
        <taxon>Oryzeae</taxon>
        <taxon>Oryzinae</taxon>
        <taxon>Leersia</taxon>
    </lineage>
</organism>
<evidence type="ECO:0000256" key="1">
    <source>
        <dbReference type="SAM" id="MobiDB-lite"/>
    </source>
</evidence>
<reference evidence="3" key="2">
    <citation type="submission" date="2013-12" db="EMBL/GenBank/DDBJ databases">
        <authorList>
            <person name="Yu Y."/>
            <person name="Lee S."/>
            <person name="de Baynast K."/>
            <person name="Wissotski M."/>
            <person name="Liu L."/>
            <person name="Talag J."/>
            <person name="Goicoechea J."/>
            <person name="Angelova A."/>
            <person name="Jetty R."/>
            <person name="Kudrna D."/>
            <person name="Golser W."/>
            <person name="Rivera L."/>
            <person name="Zhang J."/>
            <person name="Wing R."/>
        </authorList>
    </citation>
    <scope>NUCLEOTIDE SEQUENCE</scope>
</reference>
<dbReference type="AlphaFoldDB" id="A0A0D9XEQ1"/>
<evidence type="ECO:0000313" key="2">
    <source>
        <dbReference type="EnsemblPlants" id="LPERR09G09850.1"/>
    </source>
</evidence>
<name>A0A0D9XEQ1_9ORYZ</name>
<proteinExistence type="predicted"/>
<protein>
    <submittedName>
        <fullName evidence="2">Uncharacterized protein</fullName>
    </submittedName>
</protein>
<evidence type="ECO:0000313" key="3">
    <source>
        <dbReference type="Proteomes" id="UP000032180"/>
    </source>
</evidence>